<dbReference type="AlphaFoldDB" id="A0A917B3N3"/>
<evidence type="ECO:0000313" key="3">
    <source>
        <dbReference type="EMBL" id="GGF21250.1"/>
    </source>
</evidence>
<comment type="caution">
    <text evidence="3">The sequence shown here is derived from an EMBL/GenBank/DDBJ whole genome shotgun (WGS) entry which is preliminary data.</text>
</comment>
<accession>A0A917B3N3</accession>
<name>A0A917B3N3_9MICO</name>
<protein>
    <submittedName>
        <fullName evidence="3">Uncharacterized protein</fullName>
    </submittedName>
</protein>
<evidence type="ECO:0000256" key="2">
    <source>
        <dbReference type="SAM" id="SignalP"/>
    </source>
</evidence>
<keyword evidence="4" id="KW-1185">Reference proteome</keyword>
<keyword evidence="2" id="KW-0732">Signal</keyword>
<organism evidence="3 4">
    <name type="scientific">Subtercola lobariae</name>
    <dbReference type="NCBI Taxonomy" id="1588641"/>
    <lineage>
        <taxon>Bacteria</taxon>
        <taxon>Bacillati</taxon>
        <taxon>Actinomycetota</taxon>
        <taxon>Actinomycetes</taxon>
        <taxon>Micrococcales</taxon>
        <taxon>Microbacteriaceae</taxon>
        <taxon>Subtercola</taxon>
    </lineage>
</organism>
<sequence length="245" mass="23689">MQVKQGSSRRRKVGAALSMVVMMGALSFGSLSAAHADECAGCGFGDDGGGGGYDGGGYGGSGGGPGGSGGGSGGSDQGPATTPDGSGTPDDPGTPPDPSSPDIPGAPADPTPDDPGTPSDPSTPDDPGTPSDPSAPSDPNVPNDPSSSPAPTTPPDAPGSPNNVIVRDPVTGNVLDHDGATVVAVPISVKGTDGNGHSYFVAGTKVTVNYAIDALVFGLHFSQCNVLPGKIIDCNDGNVKAVELG</sequence>
<feature type="compositionally biased region" description="Gly residues" evidence="1">
    <location>
        <begin position="42"/>
        <end position="76"/>
    </location>
</feature>
<feature type="signal peptide" evidence="2">
    <location>
        <begin position="1"/>
        <end position="36"/>
    </location>
</feature>
<proteinExistence type="predicted"/>
<evidence type="ECO:0000256" key="1">
    <source>
        <dbReference type="SAM" id="MobiDB-lite"/>
    </source>
</evidence>
<feature type="compositionally biased region" description="Low complexity" evidence="1">
    <location>
        <begin position="116"/>
        <end position="150"/>
    </location>
</feature>
<feature type="compositionally biased region" description="Pro residues" evidence="1">
    <location>
        <begin position="92"/>
        <end position="101"/>
    </location>
</feature>
<dbReference type="Proteomes" id="UP000598775">
    <property type="component" value="Unassembled WGS sequence"/>
</dbReference>
<dbReference type="EMBL" id="BMGP01000002">
    <property type="protein sequence ID" value="GGF21250.1"/>
    <property type="molecule type" value="Genomic_DNA"/>
</dbReference>
<feature type="chain" id="PRO_5036699911" evidence="2">
    <location>
        <begin position="37"/>
        <end position="245"/>
    </location>
</feature>
<feature type="compositionally biased region" description="Low complexity" evidence="1">
    <location>
        <begin position="77"/>
        <end position="91"/>
    </location>
</feature>
<gene>
    <name evidence="3" type="ORF">GCM10011399_13650</name>
</gene>
<evidence type="ECO:0000313" key="4">
    <source>
        <dbReference type="Proteomes" id="UP000598775"/>
    </source>
</evidence>
<feature type="region of interest" description="Disordered" evidence="1">
    <location>
        <begin position="37"/>
        <end position="165"/>
    </location>
</feature>
<reference evidence="3 4" key="1">
    <citation type="journal article" date="2014" name="Int. J. Syst. Evol. Microbiol.">
        <title>Complete genome sequence of Corynebacterium casei LMG S-19264T (=DSM 44701T), isolated from a smear-ripened cheese.</title>
        <authorList>
            <consortium name="US DOE Joint Genome Institute (JGI-PGF)"/>
            <person name="Walter F."/>
            <person name="Albersmeier A."/>
            <person name="Kalinowski J."/>
            <person name="Ruckert C."/>
        </authorList>
    </citation>
    <scope>NUCLEOTIDE SEQUENCE [LARGE SCALE GENOMIC DNA]</scope>
    <source>
        <strain evidence="3 4">CGMCC 1.12976</strain>
    </source>
</reference>